<comment type="caution">
    <text evidence="2">The sequence shown here is derived from an EMBL/GenBank/DDBJ whole genome shotgun (WGS) entry which is preliminary data.</text>
</comment>
<name>A0ABR0S214_9EURO</name>
<dbReference type="RefSeq" id="XP_064734982.1">
    <property type="nucleotide sequence ID" value="XM_064869485.1"/>
</dbReference>
<protein>
    <recommendedName>
        <fullName evidence="1">BTB domain-containing protein</fullName>
    </recommendedName>
</protein>
<accession>A0ABR0S214</accession>
<evidence type="ECO:0000313" key="2">
    <source>
        <dbReference type="EMBL" id="KAK5946892.1"/>
    </source>
</evidence>
<dbReference type="GeneID" id="89994486"/>
<dbReference type="PANTHER" id="PTHR47843">
    <property type="entry name" value="BTB DOMAIN-CONTAINING PROTEIN-RELATED"/>
    <property type="match status" value="1"/>
</dbReference>
<dbReference type="CDD" id="cd18186">
    <property type="entry name" value="BTB_POZ_ZBTB_KLHL-like"/>
    <property type="match status" value="1"/>
</dbReference>
<keyword evidence="3" id="KW-1185">Reference proteome</keyword>
<organism evidence="2 3">
    <name type="scientific">Knufia obscura</name>
    <dbReference type="NCBI Taxonomy" id="1635080"/>
    <lineage>
        <taxon>Eukaryota</taxon>
        <taxon>Fungi</taxon>
        <taxon>Dikarya</taxon>
        <taxon>Ascomycota</taxon>
        <taxon>Pezizomycotina</taxon>
        <taxon>Eurotiomycetes</taxon>
        <taxon>Chaetothyriomycetidae</taxon>
        <taxon>Chaetothyriales</taxon>
        <taxon>Trichomeriaceae</taxon>
        <taxon>Knufia</taxon>
    </lineage>
</organism>
<dbReference type="Proteomes" id="UP001334248">
    <property type="component" value="Unassembled WGS sequence"/>
</dbReference>
<proteinExistence type="predicted"/>
<evidence type="ECO:0000259" key="1">
    <source>
        <dbReference type="PROSITE" id="PS50097"/>
    </source>
</evidence>
<sequence length="248" mass="27771">MAAEPVKWVRASHSRPLMEGFLKTKLFADFQLDCGKHTFHVHRLIISHNSKFFNNITQNGFKETQDGQAKFPDDEPELLARGRYPVTDITKIGVGQFSSIKDSYAGKDVLVNAAMHSLAVKYSAPMLSNTASSAFLRTHERDLLRGCDWPQMISCVYNSTPDNVRMLRDHVVAAIQYANIARLLAKDGQQIFDQKVLEQVLKETPDLCYDLATSMVTGDSCVCNTCDRSDWLLRCGCHSVLTCGTCDE</sequence>
<dbReference type="InterPro" id="IPR011333">
    <property type="entry name" value="SKP1/BTB/POZ_sf"/>
</dbReference>
<dbReference type="PROSITE" id="PS50097">
    <property type="entry name" value="BTB"/>
    <property type="match status" value="1"/>
</dbReference>
<feature type="domain" description="BTB" evidence="1">
    <location>
        <begin position="28"/>
        <end position="79"/>
    </location>
</feature>
<gene>
    <name evidence="2" type="ORF">PMZ80_001037</name>
</gene>
<dbReference type="PANTHER" id="PTHR47843:SF5">
    <property type="entry name" value="BTB_POZ DOMAIN PROTEIN"/>
    <property type="match status" value="1"/>
</dbReference>
<dbReference type="EMBL" id="JAVHJV010000001">
    <property type="protein sequence ID" value="KAK5946892.1"/>
    <property type="molecule type" value="Genomic_DNA"/>
</dbReference>
<dbReference type="Gene3D" id="3.30.710.10">
    <property type="entry name" value="Potassium Channel Kv1.1, Chain A"/>
    <property type="match status" value="1"/>
</dbReference>
<reference evidence="2 3" key="1">
    <citation type="journal article" date="2023" name="Res Sq">
        <title>Genomic and morphological characterization of Knufia obscura isolated from the Mars 2020 spacecraft assembly facility.</title>
        <authorList>
            <person name="Chander A.M."/>
            <person name="Teixeira M.M."/>
            <person name="Singh N.K."/>
            <person name="Williams M.P."/>
            <person name="Parker C.W."/>
            <person name="Leo P."/>
            <person name="Stajich J.E."/>
            <person name="Torok T."/>
            <person name="Tighe S."/>
            <person name="Mason C.E."/>
            <person name="Venkateswaran K."/>
        </authorList>
    </citation>
    <scope>NUCLEOTIDE SEQUENCE [LARGE SCALE GENOMIC DNA]</scope>
    <source>
        <strain evidence="2 3">CCFEE 5817</strain>
    </source>
</reference>
<dbReference type="SUPFAM" id="SSF54695">
    <property type="entry name" value="POZ domain"/>
    <property type="match status" value="1"/>
</dbReference>
<dbReference type="Pfam" id="PF00651">
    <property type="entry name" value="BTB"/>
    <property type="match status" value="1"/>
</dbReference>
<dbReference type="InterPro" id="IPR000210">
    <property type="entry name" value="BTB/POZ_dom"/>
</dbReference>
<evidence type="ECO:0000313" key="3">
    <source>
        <dbReference type="Proteomes" id="UP001334248"/>
    </source>
</evidence>